<name>A0A127V9Z0_9SPHI</name>
<evidence type="ECO:0000313" key="3">
    <source>
        <dbReference type="Proteomes" id="UP000071561"/>
    </source>
</evidence>
<dbReference type="InterPro" id="IPR029044">
    <property type="entry name" value="Nucleotide-diphossugar_trans"/>
</dbReference>
<evidence type="ECO:0000259" key="1">
    <source>
        <dbReference type="Pfam" id="PF00535"/>
    </source>
</evidence>
<dbReference type="PANTHER" id="PTHR22916">
    <property type="entry name" value="GLYCOSYLTRANSFERASE"/>
    <property type="match status" value="1"/>
</dbReference>
<organism evidence="2 3">
    <name type="scientific">Pedobacter cryoconitis</name>
    <dbReference type="NCBI Taxonomy" id="188932"/>
    <lineage>
        <taxon>Bacteria</taxon>
        <taxon>Pseudomonadati</taxon>
        <taxon>Bacteroidota</taxon>
        <taxon>Sphingobacteriia</taxon>
        <taxon>Sphingobacteriales</taxon>
        <taxon>Sphingobacteriaceae</taxon>
        <taxon>Pedobacter</taxon>
    </lineage>
</organism>
<dbReference type="PATRIC" id="fig|188932.3.peg.902"/>
<dbReference type="KEGG" id="pcm:AY601_0877"/>
<protein>
    <recommendedName>
        <fullName evidence="1">Glycosyltransferase 2-like domain-containing protein</fullName>
    </recommendedName>
</protein>
<dbReference type="InterPro" id="IPR001173">
    <property type="entry name" value="Glyco_trans_2-like"/>
</dbReference>
<dbReference type="CDD" id="cd00761">
    <property type="entry name" value="Glyco_tranf_GTA_type"/>
    <property type="match status" value="1"/>
</dbReference>
<dbReference type="SUPFAM" id="SSF53448">
    <property type="entry name" value="Nucleotide-diphospho-sugar transferases"/>
    <property type="match status" value="1"/>
</dbReference>
<feature type="domain" description="Glycosyltransferase 2-like" evidence="1">
    <location>
        <begin position="13"/>
        <end position="116"/>
    </location>
</feature>
<dbReference type="EMBL" id="CP014504">
    <property type="protein sequence ID" value="AMP97818.1"/>
    <property type="molecule type" value="Genomic_DNA"/>
</dbReference>
<dbReference type="OrthoDB" id="597270at2"/>
<dbReference type="RefSeq" id="WP_068396967.1">
    <property type="nucleotide sequence ID" value="NZ_CP014504.1"/>
</dbReference>
<proteinExistence type="predicted"/>
<dbReference type="Proteomes" id="UP000071561">
    <property type="component" value="Chromosome"/>
</dbReference>
<dbReference type="GO" id="GO:0016758">
    <property type="term" value="F:hexosyltransferase activity"/>
    <property type="evidence" value="ECO:0007669"/>
    <property type="project" value="UniProtKB-ARBA"/>
</dbReference>
<dbReference type="AlphaFoldDB" id="A0A127V9Z0"/>
<accession>A0A127V9Z0</accession>
<dbReference type="PANTHER" id="PTHR22916:SF3">
    <property type="entry name" value="UDP-GLCNAC:BETAGAL BETA-1,3-N-ACETYLGLUCOSAMINYLTRANSFERASE-LIKE PROTEIN 1"/>
    <property type="match status" value="1"/>
</dbReference>
<reference evidence="2 3" key="1">
    <citation type="submission" date="2016-03" db="EMBL/GenBank/DDBJ databases">
        <title>Complete genome sequence of Pedobacter cryoconitis PAMC 27485.</title>
        <authorList>
            <person name="Lee J."/>
            <person name="Kim O.-S."/>
        </authorList>
    </citation>
    <scope>NUCLEOTIDE SEQUENCE [LARGE SCALE GENOMIC DNA]</scope>
    <source>
        <strain evidence="2 3">PAMC 27485</strain>
    </source>
</reference>
<keyword evidence="3" id="KW-1185">Reference proteome</keyword>
<evidence type="ECO:0000313" key="2">
    <source>
        <dbReference type="EMBL" id="AMP97818.1"/>
    </source>
</evidence>
<sequence>MKIKLSHPLISCICITAYRPGLLLKAIVSFDTQNYPNRELVISYPKEDTETKNLIDSILEVSDLRIVRLEREGNKSLGEARNHAIANCNGDYICLWDDDDWYHARRLAHQYNTMRTKGQFREASILTRVMLYDATTQKGYLSFPYLWCGSLLCKKDIILQHPFTDNKVAEDAQVIKYLESRKLVDYISDSAFLYLYVYHGNNALSYFHFSYYLKKSEQLDQESTDWMRSLLDVKVEVLPS</sequence>
<dbReference type="Gene3D" id="3.90.550.10">
    <property type="entry name" value="Spore Coat Polysaccharide Biosynthesis Protein SpsA, Chain A"/>
    <property type="match status" value="1"/>
</dbReference>
<gene>
    <name evidence="2" type="ORF">AY601_0877</name>
</gene>
<dbReference type="Pfam" id="PF00535">
    <property type="entry name" value="Glycos_transf_2"/>
    <property type="match status" value="1"/>
</dbReference>